<organism evidence="7 8">
    <name type="scientific">Ruicaihuangia caeni</name>
    <dbReference type="NCBI Taxonomy" id="3042517"/>
    <lineage>
        <taxon>Bacteria</taxon>
        <taxon>Bacillati</taxon>
        <taxon>Actinomycetota</taxon>
        <taxon>Actinomycetes</taxon>
        <taxon>Micrococcales</taxon>
        <taxon>Microbacteriaceae</taxon>
        <taxon>Ruicaihuangia</taxon>
    </lineage>
</organism>
<feature type="transmembrane region" description="Helical" evidence="5">
    <location>
        <begin position="343"/>
        <end position="367"/>
    </location>
</feature>
<keyword evidence="4 5" id="KW-0472">Membrane</keyword>
<dbReference type="Pfam" id="PF07690">
    <property type="entry name" value="MFS_1"/>
    <property type="match status" value="1"/>
</dbReference>
<feature type="transmembrane region" description="Helical" evidence="5">
    <location>
        <begin position="256"/>
        <end position="279"/>
    </location>
</feature>
<dbReference type="SUPFAM" id="SSF103473">
    <property type="entry name" value="MFS general substrate transporter"/>
    <property type="match status" value="1"/>
</dbReference>
<dbReference type="InterPro" id="IPR036259">
    <property type="entry name" value="MFS_trans_sf"/>
</dbReference>
<dbReference type="InterPro" id="IPR020846">
    <property type="entry name" value="MFS_dom"/>
</dbReference>
<feature type="transmembrane region" description="Helical" evidence="5">
    <location>
        <begin position="77"/>
        <end position="97"/>
    </location>
</feature>
<dbReference type="Proteomes" id="UP001321506">
    <property type="component" value="Unassembled WGS sequence"/>
</dbReference>
<gene>
    <name evidence="7" type="ORF">QF206_00885</name>
</gene>
<feature type="transmembrane region" description="Helical" evidence="5">
    <location>
        <begin position="311"/>
        <end position="331"/>
    </location>
</feature>
<dbReference type="PANTHER" id="PTHR23523:SF2">
    <property type="entry name" value="2-NITROIMIDAZOLE TRANSPORTER"/>
    <property type="match status" value="1"/>
</dbReference>
<sequence>MTDSHRLPLWHGRGLALLSILLIAVNLRSAVAAVSPVVEAIGADIDLNAMVLSVLGTLPPLAFATSGLFSPWFAKRFGLEASLAAAALAMALAYTIRSLSQEPAMFLTSSALGLAAAGVGNVLLPPVVKRYFPDRIGTMTTAYVIAIGISTMLPPALALPLTEAYGWRVNLGVWAIVALVAAVPWAILWLRHRASAADDGPELESSPDRLIGSVRRSRVTWALLIIHGVSSGTSYSTFAWLPPMLVAISGSSGAEAAALLTLYTVVGVVSTAVGPGLAARLRRQELIIAFGGVSLIAGYLGLLLVPAVVPWLWVALISVAQVNFSVMLALINLRTRDQRVTTAVSGFAQGNGYILGASFPFLVGASLTLTGGWLAPLVMLLVASGGALVGAVMLAGGRKVDDELA</sequence>
<dbReference type="InterPro" id="IPR011701">
    <property type="entry name" value="MFS"/>
</dbReference>
<comment type="subcellular location">
    <subcellularLocation>
        <location evidence="1">Cell membrane</location>
        <topology evidence="1">Multi-pass membrane protein</topology>
    </subcellularLocation>
</comment>
<dbReference type="PROSITE" id="PS50850">
    <property type="entry name" value="MFS"/>
    <property type="match status" value="1"/>
</dbReference>
<protein>
    <submittedName>
        <fullName evidence="7">MFS transporter</fullName>
    </submittedName>
</protein>
<feature type="transmembrane region" description="Helical" evidence="5">
    <location>
        <begin position="171"/>
        <end position="190"/>
    </location>
</feature>
<dbReference type="AlphaFoldDB" id="A0AAW6T147"/>
<feature type="transmembrane region" description="Helical" evidence="5">
    <location>
        <begin position="103"/>
        <end position="124"/>
    </location>
</feature>
<dbReference type="PANTHER" id="PTHR23523">
    <property type="match status" value="1"/>
</dbReference>
<evidence type="ECO:0000256" key="3">
    <source>
        <dbReference type="ARBA" id="ARBA00022989"/>
    </source>
</evidence>
<feature type="transmembrane region" description="Helical" evidence="5">
    <location>
        <begin position="373"/>
        <end position="395"/>
    </location>
</feature>
<dbReference type="RefSeq" id="WP_281487313.1">
    <property type="nucleotide sequence ID" value="NZ_JASATX010000001.1"/>
</dbReference>
<dbReference type="EMBL" id="JASATX010000001">
    <property type="protein sequence ID" value="MDI2097522.1"/>
    <property type="molecule type" value="Genomic_DNA"/>
</dbReference>
<feature type="transmembrane region" description="Helical" evidence="5">
    <location>
        <begin position="219"/>
        <end position="241"/>
    </location>
</feature>
<dbReference type="InterPro" id="IPR052524">
    <property type="entry name" value="MFS_Cyanate_Porter"/>
</dbReference>
<feature type="transmembrane region" description="Helical" evidence="5">
    <location>
        <begin position="49"/>
        <end position="70"/>
    </location>
</feature>
<keyword evidence="3 5" id="KW-1133">Transmembrane helix</keyword>
<reference evidence="7 8" key="1">
    <citation type="submission" date="2023-04" db="EMBL/GenBank/DDBJ databases">
        <title>Klugiella caeni sp. nov. isolated from the sludge of biochemical tank.</title>
        <authorList>
            <person name="Geng K."/>
        </authorList>
    </citation>
    <scope>NUCLEOTIDE SEQUENCE [LARGE SCALE GENOMIC DNA]</scope>
    <source>
        <strain evidence="7 8">YN-L-19</strain>
    </source>
</reference>
<dbReference type="GO" id="GO:0005886">
    <property type="term" value="C:plasma membrane"/>
    <property type="evidence" value="ECO:0007669"/>
    <property type="project" value="UniProtKB-SubCell"/>
</dbReference>
<feature type="transmembrane region" description="Helical" evidence="5">
    <location>
        <begin position="286"/>
        <end position="305"/>
    </location>
</feature>
<evidence type="ECO:0000313" key="8">
    <source>
        <dbReference type="Proteomes" id="UP001321506"/>
    </source>
</evidence>
<name>A0AAW6T147_9MICO</name>
<dbReference type="Gene3D" id="1.20.1250.20">
    <property type="entry name" value="MFS general substrate transporter like domains"/>
    <property type="match status" value="2"/>
</dbReference>
<evidence type="ECO:0000256" key="5">
    <source>
        <dbReference type="SAM" id="Phobius"/>
    </source>
</evidence>
<evidence type="ECO:0000313" key="7">
    <source>
        <dbReference type="EMBL" id="MDI2097522.1"/>
    </source>
</evidence>
<evidence type="ECO:0000256" key="4">
    <source>
        <dbReference type="ARBA" id="ARBA00023136"/>
    </source>
</evidence>
<accession>A0AAW6T147</accession>
<keyword evidence="8" id="KW-1185">Reference proteome</keyword>
<keyword evidence="2 5" id="KW-0812">Transmembrane</keyword>
<dbReference type="GO" id="GO:0022857">
    <property type="term" value="F:transmembrane transporter activity"/>
    <property type="evidence" value="ECO:0007669"/>
    <property type="project" value="InterPro"/>
</dbReference>
<evidence type="ECO:0000256" key="2">
    <source>
        <dbReference type="ARBA" id="ARBA00022692"/>
    </source>
</evidence>
<evidence type="ECO:0000256" key="1">
    <source>
        <dbReference type="ARBA" id="ARBA00004651"/>
    </source>
</evidence>
<evidence type="ECO:0000259" key="6">
    <source>
        <dbReference type="PROSITE" id="PS50850"/>
    </source>
</evidence>
<comment type="caution">
    <text evidence="7">The sequence shown here is derived from an EMBL/GenBank/DDBJ whole genome shotgun (WGS) entry which is preliminary data.</text>
</comment>
<feature type="transmembrane region" description="Helical" evidence="5">
    <location>
        <begin position="136"/>
        <end position="159"/>
    </location>
</feature>
<proteinExistence type="predicted"/>
<feature type="domain" description="Major facilitator superfamily (MFS) profile" evidence="6">
    <location>
        <begin position="14"/>
        <end position="398"/>
    </location>
</feature>